<organism evidence="2 3">
    <name type="scientific">Xanthocytophaga flava</name>
    <dbReference type="NCBI Taxonomy" id="3048013"/>
    <lineage>
        <taxon>Bacteria</taxon>
        <taxon>Pseudomonadati</taxon>
        <taxon>Bacteroidota</taxon>
        <taxon>Cytophagia</taxon>
        <taxon>Cytophagales</taxon>
        <taxon>Rhodocytophagaceae</taxon>
        <taxon>Xanthocytophaga</taxon>
    </lineage>
</organism>
<evidence type="ECO:0000313" key="2">
    <source>
        <dbReference type="EMBL" id="MDJ1484305.1"/>
    </source>
</evidence>
<keyword evidence="1" id="KW-0812">Transmembrane</keyword>
<feature type="transmembrane region" description="Helical" evidence="1">
    <location>
        <begin position="62"/>
        <end position="85"/>
    </location>
</feature>
<name>A0AAE3QS28_9BACT</name>
<keyword evidence="1" id="KW-1133">Transmembrane helix</keyword>
<dbReference type="RefSeq" id="WP_313985440.1">
    <property type="nucleotide sequence ID" value="NZ_JASJOS010000014.1"/>
</dbReference>
<gene>
    <name evidence="2" type="ORF">QNI16_27660</name>
</gene>
<evidence type="ECO:0000313" key="3">
    <source>
        <dbReference type="Proteomes" id="UP001241110"/>
    </source>
</evidence>
<proteinExistence type="predicted"/>
<dbReference type="Proteomes" id="UP001241110">
    <property type="component" value="Unassembled WGS sequence"/>
</dbReference>
<protein>
    <submittedName>
        <fullName evidence="2">Uncharacterized protein</fullName>
    </submittedName>
</protein>
<sequence length="93" mass="10423">MKQDIIKACLIAIFFISVILIFYSSGLETQSYNEERAYLEPYGDNRNIRKTRTVVVTENSNVGGYMTALGIIAGSSLLSLILVFINEQNIIDK</sequence>
<dbReference type="EMBL" id="JASJOS010000014">
    <property type="protein sequence ID" value="MDJ1484305.1"/>
    <property type="molecule type" value="Genomic_DNA"/>
</dbReference>
<feature type="transmembrane region" description="Helical" evidence="1">
    <location>
        <begin position="5"/>
        <end position="23"/>
    </location>
</feature>
<reference evidence="2" key="1">
    <citation type="submission" date="2023-05" db="EMBL/GenBank/DDBJ databases">
        <authorList>
            <person name="Zhang X."/>
        </authorList>
    </citation>
    <scope>NUCLEOTIDE SEQUENCE</scope>
    <source>
        <strain evidence="2">YF14B1</strain>
    </source>
</reference>
<comment type="caution">
    <text evidence="2">The sequence shown here is derived from an EMBL/GenBank/DDBJ whole genome shotgun (WGS) entry which is preliminary data.</text>
</comment>
<accession>A0AAE3QS28</accession>
<keyword evidence="1" id="KW-0472">Membrane</keyword>
<evidence type="ECO:0000256" key="1">
    <source>
        <dbReference type="SAM" id="Phobius"/>
    </source>
</evidence>
<dbReference type="AlphaFoldDB" id="A0AAE3QS28"/>